<dbReference type="RefSeq" id="WP_128145208.1">
    <property type="nucleotide sequence ID" value="NZ_JAJFOE010000001.1"/>
</dbReference>
<organism evidence="2 3">
    <name type="scientific">Nocardia africana</name>
    <dbReference type="NCBI Taxonomy" id="134964"/>
    <lineage>
        <taxon>Bacteria</taxon>
        <taxon>Bacillati</taxon>
        <taxon>Actinomycetota</taxon>
        <taxon>Actinomycetes</taxon>
        <taxon>Mycobacteriales</taxon>
        <taxon>Nocardiaceae</taxon>
        <taxon>Nocardia</taxon>
    </lineage>
</organism>
<name>A0A378WTS5_9NOCA</name>
<gene>
    <name evidence="2" type="ORF">NCTC13184_03155</name>
</gene>
<evidence type="ECO:0000313" key="3">
    <source>
        <dbReference type="Proteomes" id="UP000255082"/>
    </source>
</evidence>
<dbReference type="AlphaFoldDB" id="A0A378WTS5"/>
<evidence type="ECO:0000256" key="1">
    <source>
        <dbReference type="SAM" id="MobiDB-lite"/>
    </source>
</evidence>
<accession>A0A378WTS5</accession>
<protein>
    <submittedName>
        <fullName evidence="2">Uncharacterized protein</fullName>
    </submittedName>
</protein>
<proteinExistence type="predicted"/>
<evidence type="ECO:0000313" key="2">
    <source>
        <dbReference type="EMBL" id="SUA44618.1"/>
    </source>
</evidence>
<sequence length="70" mass="7887">MSDRETNNPAAEADSMPERIPELTARAETAGYVLVRGVRPQLEWKLLDRESGDEIFCAAELDAIEHWLDS</sequence>
<reference evidence="2 3" key="1">
    <citation type="submission" date="2018-06" db="EMBL/GenBank/DDBJ databases">
        <authorList>
            <consortium name="Pathogen Informatics"/>
            <person name="Doyle S."/>
        </authorList>
    </citation>
    <scope>NUCLEOTIDE SEQUENCE [LARGE SCALE GENOMIC DNA]</scope>
    <source>
        <strain evidence="2 3">NCTC13184</strain>
    </source>
</reference>
<dbReference type="EMBL" id="UGRU01000001">
    <property type="protein sequence ID" value="SUA44618.1"/>
    <property type="molecule type" value="Genomic_DNA"/>
</dbReference>
<dbReference type="OrthoDB" id="4559776at2"/>
<dbReference type="Proteomes" id="UP000255082">
    <property type="component" value="Unassembled WGS sequence"/>
</dbReference>
<feature type="region of interest" description="Disordered" evidence="1">
    <location>
        <begin position="1"/>
        <end position="20"/>
    </location>
</feature>